<evidence type="ECO:0008006" key="3">
    <source>
        <dbReference type="Google" id="ProtNLM"/>
    </source>
</evidence>
<protein>
    <recommendedName>
        <fullName evidence="3">RHS repeat protein</fullName>
    </recommendedName>
</protein>
<name>A0A4T9TCF7_9ACTN</name>
<dbReference type="EMBL" id="SSTM01000001">
    <property type="protein sequence ID" value="TJW12496.1"/>
    <property type="molecule type" value="Genomic_DNA"/>
</dbReference>
<sequence length="612" mass="68259">MMAIALVLGAAPFMGGCSHDGSVPVGAASDVSNEKEVAAPAEPPKWLLVAKYTDDLPPFHDNWTTYEYSEEGLLLREYCIREGNEEVGNDNLVTNYGYDDSGACTERIFVSPHDNGSEFTYWGSRIGAYDDLGRPCGLIDLAGDESRESKSVLNTWEYVSSDTNPLPGYTAYGEDGSLKSQVTREYDADGNKTYEEVYVDDENYRTYEYEYDENGNMIFEKHENVLSGRQQYYHEISYWYDNAGNPVFQGNREDPSSGCYYAYDDRGNRLQELTFDKGVIVGNTIRVFNPDDLLLMELECSSNDGLGGSYLPWSLTTYEYVDEGRSRIVSGARYCRDKFHTGFAVEYPWNTESLVDVASVYEGLFGGDASFLQEQYDYVPDGGPLVFDAAISTDLDTDILPKRIVDYLSVGDCGLGRTGYPFELDGKGWNELKKVVDDGRPESGTAEVPGSAYDVQTGLFAFNLPDSWKGKVDVDIRDADGEYPVAIISLKLSDCPPILCASVRDSSEELLGGDISSSIFERLEIPDGKRIDFSTCYFLAALMEAREFGADSPFSLTDDQYEDIFEMTLGSSFEYDAVSEERIEEIRLASFDVQTDHLKSEIVDKVIVDNFA</sequence>
<dbReference type="RefSeq" id="WP_136845347.1">
    <property type="nucleotide sequence ID" value="NZ_SSTM01000001.1"/>
</dbReference>
<dbReference type="Proteomes" id="UP000309454">
    <property type="component" value="Unassembled WGS sequence"/>
</dbReference>
<reference evidence="1 2" key="1">
    <citation type="submission" date="2019-04" db="EMBL/GenBank/DDBJ databases">
        <title>Microbes associate with the intestines of laboratory mice.</title>
        <authorList>
            <person name="Navarre W."/>
            <person name="Wong E."/>
            <person name="Huang K.C."/>
            <person name="Tropini C."/>
            <person name="Ng K."/>
            <person name="Yu B."/>
        </authorList>
    </citation>
    <scope>NUCLEOTIDE SEQUENCE [LARGE SCALE GENOMIC DNA]</scope>
    <source>
        <strain evidence="1 2">NM48_B13</strain>
    </source>
</reference>
<gene>
    <name evidence="1" type="ORF">E5982_02605</name>
</gene>
<evidence type="ECO:0000313" key="2">
    <source>
        <dbReference type="Proteomes" id="UP000309454"/>
    </source>
</evidence>
<keyword evidence="2" id="KW-1185">Reference proteome</keyword>
<dbReference type="OrthoDB" id="4981820at2"/>
<proteinExistence type="predicted"/>
<evidence type="ECO:0000313" key="1">
    <source>
        <dbReference type="EMBL" id="TJW12496.1"/>
    </source>
</evidence>
<accession>A0A4T9TCF7</accession>
<dbReference type="AlphaFoldDB" id="A0A4T9TCF7"/>
<organism evidence="1 2">
    <name type="scientific">Parvibacter caecicola</name>
    <dbReference type="NCBI Taxonomy" id="747645"/>
    <lineage>
        <taxon>Bacteria</taxon>
        <taxon>Bacillati</taxon>
        <taxon>Actinomycetota</taxon>
        <taxon>Coriobacteriia</taxon>
        <taxon>Coriobacteriales</taxon>
        <taxon>Coriobacteriaceae</taxon>
        <taxon>Parvibacter</taxon>
    </lineage>
</organism>
<dbReference type="Gene3D" id="2.180.10.10">
    <property type="entry name" value="RHS repeat-associated core"/>
    <property type="match status" value="1"/>
</dbReference>
<comment type="caution">
    <text evidence="1">The sequence shown here is derived from an EMBL/GenBank/DDBJ whole genome shotgun (WGS) entry which is preliminary data.</text>
</comment>